<gene>
    <name evidence="1" type="ORF">FWILDA_LOCUS15019</name>
</gene>
<dbReference type="AlphaFoldDB" id="A0A9W4WWP6"/>
<feature type="non-terminal residue" evidence="1">
    <location>
        <position position="1"/>
    </location>
</feature>
<evidence type="ECO:0000313" key="2">
    <source>
        <dbReference type="Proteomes" id="UP001153678"/>
    </source>
</evidence>
<keyword evidence="2" id="KW-1185">Reference proteome</keyword>
<dbReference type="Proteomes" id="UP001153678">
    <property type="component" value="Unassembled WGS sequence"/>
</dbReference>
<reference evidence="1" key="1">
    <citation type="submission" date="2022-08" db="EMBL/GenBank/DDBJ databases">
        <authorList>
            <person name="Kallberg Y."/>
            <person name="Tangrot J."/>
            <person name="Rosling A."/>
        </authorList>
    </citation>
    <scope>NUCLEOTIDE SEQUENCE</scope>
    <source>
        <strain evidence="1">Wild A</strain>
    </source>
</reference>
<comment type="caution">
    <text evidence="1">The sequence shown here is derived from an EMBL/GenBank/DDBJ whole genome shotgun (WGS) entry which is preliminary data.</text>
</comment>
<organism evidence="1 2">
    <name type="scientific">Funneliformis geosporum</name>
    <dbReference type="NCBI Taxonomy" id="1117311"/>
    <lineage>
        <taxon>Eukaryota</taxon>
        <taxon>Fungi</taxon>
        <taxon>Fungi incertae sedis</taxon>
        <taxon>Mucoromycota</taxon>
        <taxon>Glomeromycotina</taxon>
        <taxon>Glomeromycetes</taxon>
        <taxon>Glomerales</taxon>
        <taxon>Glomeraceae</taxon>
        <taxon>Funneliformis</taxon>
    </lineage>
</organism>
<name>A0A9W4WWP6_9GLOM</name>
<dbReference type="OrthoDB" id="2348234at2759"/>
<proteinExistence type="predicted"/>
<protein>
    <submittedName>
        <fullName evidence="1">16447_t:CDS:1</fullName>
    </submittedName>
</protein>
<evidence type="ECO:0000313" key="1">
    <source>
        <dbReference type="EMBL" id="CAI2191330.1"/>
    </source>
</evidence>
<sequence length="104" mass="12276">MTLRKLRIIGLLSLKEYLLYPPSNVLYSSYGISLKSFTNAVNNPSNEVTLWKDFLRNVNEYTFDQERKYQKLIFIEDFKATFEKIVHNAYNVNICMILNEVITD</sequence>
<accession>A0A9W4WWP6</accession>
<dbReference type="EMBL" id="CAMKVN010007314">
    <property type="protein sequence ID" value="CAI2191330.1"/>
    <property type="molecule type" value="Genomic_DNA"/>
</dbReference>